<accession>A0A0D0DG39</accession>
<reference evidence="2" key="2">
    <citation type="submission" date="2015-01" db="EMBL/GenBank/DDBJ databases">
        <title>Evolutionary Origins and Diversification of the Mycorrhizal Mutualists.</title>
        <authorList>
            <consortium name="DOE Joint Genome Institute"/>
            <consortium name="Mycorrhizal Genomics Consortium"/>
            <person name="Kohler A."/>
            <person name="Kuo A."/>
            <person name="Nagy L.G."/>
            <person name="Floudas D."/>
            <person name="Copeland A."/>
            <person name="Barry K.W."/>
            <person name="Cichocki N."/>
            <person name="Veneault-Fourrey C."/>
            <person name="LaButti K."/>
            <person name="Lindquist E.A."/>
            <person name="Lipzen A."/>
            <person name="Lundell T."/>
            <person name="Morin E."/>
            <person name="Murat C."/>
            <person name="Riley R."/>
            <person name="Ohm R."/>
            <person name="Sun H."/>
            <person name="Tunlid A."/>
            <person name="Henrissat B."/>
            <person name="Grigoriev I.V."/>
            <person name="Hibbett D.S."/>
            <person name="Martin F."/>
        </authorList>
    </citation>
    <scope>NUCLEOTIDE SEQUENCE [LARGE SCALE GENOMIC DNA]</scope>
    <source>
        <strain evidence="2">Ve08.2h10</strain>
    </source>
</reference>
<dbReference type="HOGENOM" id="CLU_1485451_0_0_1"/>
<keyword evidence="2" id="KW-1185">Reference proteome</keyword>
<dbReference type="OrthoDB" id="2687687at2759"/>
<reference evidence="1 2" key="1">
    <citation type="submission" date="2014-04" db="EMBL/GenBank/DDBJ databases">
        <authorList>
            <consortium name="DOE Joint Genome Institute"/>
            <person name="Kuo A."/>
            <person name="Kohler A."/>
            <person name="Jargeat P."/>
            <person name="Nagy L.G."/>
            <person name="Floudas D."/>
            <person name="Copeland A."/>
            <person name="Barry K.W."/>
            <person name="Cichocki N."/>
            <person name="Veneault-Fourrey C."/>
            <person name="LaButti K."/>
            <person name="Lindquist E.A."/>
            <person name="Lipzen A."/>
            <person name="Lundell T."/>
            <person name="Morin E."/>
            <person name="Murat C."/>
            <person name="Sun H."/>
            <person name="Tunlid A."/>
            <person name="Henrissat B."/>
            <person name="Grigoriev I.V."/>
            <person name="Hibbett D.S."/>
            <person name="Martin F."/>
            <person name="Nordberg H.P."/>
            <person name="Cantor M.N."/>
            <person name="Hua S.X."/>
        </authorList>
    </citation>
    <scope>NUCLEOTIDE SEQUENCE [LARGE SCALE GENOMIC DNA]</scope>
    <source>
        <strain evidence="1 2">Ve08.2h10</strain>
    </source>
</reference>
<name>A0A0D0DG39_9AGAM</name>
<sequence>THEKKLQLIFKTIQDVAKWFFAEFLYHTFCTKDGHSNEVLCRWDHHLPVGILDLWLKHPDGWPRDHRGQTAELPYSLALPYLEIKAARATITSFAVQIIEKQLHKEQKVPLCPSNGLAMGKASSDLTWEMISSTMTESMMNTLMAHQPLYWHYTLSLAAPLHCLCNGVLVVCKYRPLKIVHL</sequence>
<dbReference type="InParanoid" id="A0A0D0DG39"/>
<gene>
    <name evidence="1" type="ORF">PAXRUDRAFT_168711</name>
</gene>
<protein>
    <submittedName>
        <fullName evidence="1">Uncharacterized protein</fullName>
    </submittedName>
</protein>
<evidence type="ECO:0000313" key="1">
    <source>
        <dbReference type="EMBL" id="KIK76810.1"/>
    </source>
</evidence>
<proteinExistence type="predicted"/>
<dbReference type="AlphaFoldDB" id="A0A0D0DG39"/>
<dbReference type="STRING" id="930991.A0A0D0DG39"/>
<evidence type="ECO:0000313" key="2">
    <source>
        <dbReference type="Proteomes" id="UP000054538"/>
    </source>
</evidence>
<dbReference type="Proteomes" id="UP000054538">
    <property type="component" value="Unassembled WGS sequence"/>
</dbReference>
<feature type="non-terminal residue" evidence="1">
    <location>
        <position position="182"/>
    </location>
</feature>
<organism evidence="1 2">
    <name type="scientific">Paxillus rubicundulus Ve08.2h10</name>
    <dbReference type="NCBI Taxonomy" id="930991"/>
    <lineage>
        <taxon>Eukaryota</taxon>
        <taxon>Fungi</taxon>
        <taxon>Dikarya</taxon>
        <taxon>Basidiomycota</taxon>
        <taxon>Agaricomycotina</taxon>
        <taxon>Agaricomycetes</taxon>
        <taxon>Agaricomycetidae</taxon>
        <taxon>Boletales</taxon>
        <taxon>Paxilineae</taxon>
        <taxon>Paxillaceae</taxon>
        <taxon>Paxillus</taxon>
    </lineage>
</organism>
<dbReference type="EMBL" id="KN827282">
    <property type="protein sequence ID" value="KIK76810.1"/>
    <property type="molecule type" value="Genomic_DNA"/>
</dbReference>